<evidence type="ECO:0000313" key="11">
    <source>
        <dbReference type="WBParaSite" id="HPLM_0001108701-mRNA-1"/>
    </source>
</evidence>
<dbReference type="GO" id="GO:0051301">
    <property type="term" value="P:cell division"/>
    <property type="evidence" value="ECO:0007669"/>
    <property type="project" value="UniProtKB-KW"/>
</dbReference>
<dbReference type="WBParaSite" id="HPLM_0001108701-mRNA-1">
    <property type="protein sequence ID" value="HPLM_0001108701-mRNA-1"/>
    <property type="gene ID" value="HPLM_0001108701"/>
</dbReference>
<accession>A0A158QNS2</accession>
<evidence type="ECO:0000256" key="8">
    <source>
        <dbReference type="ARBA" id="ARBA00029956"/>
    </source>
</evidence>
<evidence type="ECO:0000256" key="2">
    <source>
        <dbReference type="ARBA" id="ARBA00015341"/>
    </source>
</evidence>
<dbReference type="AlphaFoldDB" id="A0A158QNS2"/>
<dbReference type="FunFam" id="3.40.50.10810:FF:000094">
    <property type="entry name" value="DNA excision repair protein ERCC-6"/>
    <property type="match status" value="1"/>
</dbReference>
<evidence type="ECO:0000256" key="1">
    <source>
        <dbReference type="ARBA" id="ARBA00011467"/>
    </source>
</evidence>
<evidence type="ECO:0000256" key="3">
    <source>
        <dbReference type="ARBA" id="ARBA00022618"/>
    </source>
</evidence>
<dbReference type="SUPFAM" id="SSF52540">
    <property type="entry name" value="P-loop containing nucleoside triphosphate hydrolases"/>
    <property type="match status" value="2"/>
</dbReference>
<keyword evidence="4" id="KW-0498">Mitosis</keyword>
<name>A0A158QNS2_HAEPC</name>
<comment type="function">
    <text evidence="7">Involved in mitotic DNA repair and meiotic recombination. Functions in the recombinational DNA repair pathway. Essential for interhomolog gene conversion (GC), but may have a less important role in intersister GC than spn-A/Rad51. In the presence of DNA, spn-A/Rad51 enhances the ATPase activity of okr/Rad54.</text>
</comment>
<dbReference type="PANTHER" id="PTHR45629:SF7">
    <property type="entry name" value="DNA EXCISION REPAIR PROTEIN ERCC-6-RELATED"/>
    <property type="match status" value="1"/>
</dbReference>
<dbReference type="OMA" id="RWINEFN"/>
<feature type="domain" description="Helicase C-terminal" evidence="10">
    <location>
        <begin position="263"/>
        <end position="444"/>
    </location>
</feature>
<evidence type="ECO:0000256" key="4">
    <source>
        <dbReference type="ARBA" id="ARBA00022776"/>
    </source>
</evidence>
<dbReference type="InterPro" id="IPR000330">
    <property type="entry name" value="SNF2_N"/>
</dbReference>
<evidence type="ECO:0000256" key="6">
    <source>
        <dbReference type="ARBA" id="ARBA00023306"/>
    </source>
</evidence>
<protein>
    <recommendedName>
        <fullName evidence="2">DNA repair and recombination protein RAD54-like</fullName>
    </recommendedName>
    <alternativeName>
        <fullName evidence="8">Protein okra</fullName>
    </alternativeName>
</protein>
<dbReference type="PROSITE" id="PS51192">
    <property type="entry name" value="HELICASE_ATP_BIND_1"/>
    <property type="match status" value="1"/>
</dbReference>
<dbReference type="Pfam" id="PF00271">
    <property type="entry name" value="Helicase_C"/>
    <property type="match status" value="1"/>
</dbReference>
<dbReference type="Gene3D" id="1.20.120.850">
    <property type="entry name" value="SWI2/SNF2 ATPases, N-terminal domain"/>
    <property type="match status" value="2"/>
</dbReference>
<dbReference type="GO" id="GO:0006283">
    <property type="term" value="P:transcription-coupled nucleotide-excision repair"/>
    <property type="evidence" value="ECO:0007669"/>
    <property type="project" value="TreeGrafter"/>
</dbReference>
<dbReference type="PANTHER" id="PTHR45629">
    <property type="entry name" value="SNF2/RAD54 FAMILY MEMBER"/>
    <property type="match status" value="1"/>
</dbReference>
<dbReference type="GO" id="GO:0005524">
    <property type="term" value="F:ATP binding"/>
    <property type="evidence" value="ECO:0007669"/>
    <property type="project" value="InterPro"/>
</dbReference>
<dbReference type="GO" id="GO:0008094">
    <property type="term" value="F:ATP-dependent activity, acting on DNA"/>
    <property type="evidence" value="ECO:0007669"/>
    <property type="project" value="TreeGrafter"/>
</dbReference>
<dbReference type="GO" id="GO:0005634">
    <property type="term" value="C:nucleus"/>
    <property type="evidence" value="ECO:0007669"/>
    <property type="project" value="TreeGrafter"/>
</dbReference>
<dbReference type="InterPro" id="IPR038718">
    <property type="entry name" value="SNF2-like_sf"/>
</dbReference>
<dbReference type="InterPro" id="IPR027417">
    <property type="entry name" value="P-loop_NTPase"/>
</dbReference>
<dbReference type="PROSITE" id="PS51194">
    <property type="entry name" value="HELICASE_CTER"/>
    <property type="match status" value="1"/>
</dbReference>
<keyword evidence="5" id="KW-0378">Hydrolase</keyword>
<dbReference type="Pfam" id="PF00176">
    <property type="entry name" value="SNF2-rel_dom"/>
    <property type="match status" value="1"/>
</dbReference>
<proteinExistence type="predicted"/>
<dbReference type="InterPro" id="IPR049730">
    <property type="entry name" value="SNF2/RAD54-like_C"/>
</dbReference>
<evidence type="ECO:0000259" key="9">
    <source>
        <dbReference type="PROSITE" id="PS51192"/>
    </source>
</evidence>
<dbReference type="SMART" id="SM00490">
    <property type="entry name" value="HELICc"/>
    <property type="match status" value="1"/>
</dbReference>
<dbReference type="GO" id="GO:0016787">
    <property type="term" value="F:hydrolase activity"/>
    <property type="evidence" value="ECO:0007669"/>
    <property type="project" value="UniProtKB-KW"/>
</dbReference>
<sequence>LFFSQLGEPPPQELDYKQLGEKLKVSRSVWDRLFKYQKEGVVWLTGLHEEYVGGILADEMGLGKTVQVVSVDSIQKDNFPLFKGLGPSLIMCPSTLLRQWLQEFHTWMPRCRVSCRVHSNEMLGGSVLITTYSTFLKYQEHILPCAWHYVILDEGHKIRNPTITKAVKKFHTPCRLILSGTPLQNSLTEIWSLMDFVYSGRLNTLDTFNERFAIPITQGGYANATKQQLLTAYKCAVVLRDTISPFILRRMKNHVQKTLVLPDKNEKVLFCEITEDQRHLYREYLASRECADIFRGRGDAFAGLITLRKLCNHPDLCSNSTKFVLFKSLILKSSENGTCFYFQDPSVFVFLLSTRVGGLGINLTAANKVVIFDPDWNPSTDTQAKERAYRIGQERAVTIYRLMLAGTIEEKIYHRFRQIFKEFLANRILKNPKQRQFFKTNDLHDLFSLSEVSVSCSSYSHLKSSTHQREASMFRKVVRPKLKLTKFEKKTFLILEIEIDRNLDRFLLTFVFIRL</sequence>
<dbReference type="InterPro" id="IPR050496">
    <property type="entry name" value="SNF2_RAD54_helicase_repair"/>
</dbReference>
<evidence type="ECO:0000259" key="10">
    <source>
        <dbReference type="PROSITE" id="PS51194"/>
    </source>
</evidence>
<reference evidence="11" key="1">
    <citation type="submission" date="2016-04" db="UniProtKB">
        <authorList>
            <consortium name="WormBaseParasite"/>
        </authorList>
    </citation>
    <scope>IDENTIFICATION</scope>
</reference>
<dbReference type="CDD" id="cd18793">
    <property type="entry name" value="SF2_C_SNF"/>
    <property type="match status" value="1"/>
</dbReference>
<feature type="domain" description="Helicase ATP-binding" evidence="9">
    <location>
        <begin position="45"/>
        <end position="200"/>
    </location>
</feature>
<evidence type="ECO:0000256" key="7">
    <source>
        <dbReference type="ARBA" id="ARBA00024776"/>
    </source>
</evidence>
<organism evidence="11">
    <name type="scientific">Haemonchus placei</name>
    <name type="common">Barber's pole worm</name>
    <dbReference type="NCBI Taxonomy" id="6290"/>
    <lineage>
        <taxon>Eukaryota</taxon>
        <taxon>Metazoa</taxon>
        <taxon>Ecdysozoa</taxon>
        <taxon>Nematoda</taxon>
        <taxon>Chromadorea</taxon>
        <taxon>Rhabditida</taxon>
        <taxon>Rhabditina</taxon>
        <taxon>Rhabditomorpha</taxon>
        <taxon>Strongyloidea</taxon>
        <taxon>Trichostrongylidae</taxon>
        <taxon>Haemonchus</taxon>
    </lineage>
</organism>
<dbReference type="InterPro" id="IPR014001">
    <property type="entry name" value="Helicase_ATP-bd"/>
</dbReference>
<keyword evidence="3" id="KW-0132">Cell division</keyword>
<keyword evidence="6" id="KW-0131">Cell cycle</keyword>
<dbReference type="InterPro" id="IPR001650">
    <property type="entry name" value="Helicase_C-like"/>
</dbReference>
<comment type="subunit">
    <text evidence="1">Interacts (via N-terminus) with spn-A/Rad51.</text>
</comment>
<dbReference type="Gene3D" id="3.40.50.300">
    <property type="entry name" value="P-loop containing nucleotide triphosphate hydrolases"/>
    <property type="match status" value="2"/>
</dbReference>
<dbReference type="Gene3D" id="3.40.50.10810">
    <property type="entry name" value="Tandem AAA-ATPase domain"/>
    <property type="match status" value="1"/>
</dbReference>
<evidence type="ECO:0000256" key="5">
    <source>
        <dbReference type="ARBA" id="ARBA00022801"/>
    </source>
</evidence>
<dbReference type="SMART" id="SM00487">
    <property type="entry name" value="DEXDc"/>
    <property type="match status" value="1"/>
</dbReference>